<accession>A0A6J2RR72</accession>
<name>A0A6J2RR72_COTGO</name>
<dbReference type="GO" id="GO:0006357">
    <property type="term" value="P:regulation of transcription by RNA polymerase II"/>
    <property type="evidence" value="ECO:0007669"/>
    <property type="project" value="TreeGrafter"/>
</dbReference>
<feature type="region of interest" description="Disordered" evidence="10">
    <location>
        <begin position="508"/>
        <end position="539"/>
    </location>
</feature>
<protein>
    <submittedName>
        <fullName evidence="14">Protein AF-10 isoform X4</fullName>
    </submittedName>
</protein>
<keyword evidence="13" id="KW-1185">Reference proteome</keyword>
<keyword evidence="4" id="KW-0677">Repeat</keyword>
<evidence type="ECO:0000256" key="8">
    <source>
        <dbReference type="PROSITE-ProRule" id="PRU00146"/>
    </source>
</evidence>
<feature type="region of interest" description="Disordered" evidence="10">
    <location>
        <begin position="422"/>
        <end position="464"/>
    </location>
</feature>
<evidence type="ECO:0000313" key="13">
    <source>
        <dbReference type="Proteomes" id="UP000504630"/>
    </source>
</evidence>
<dbReference type="CDD" id="cd15708">
    <property type="entry name" value="ePHD_AF10"/>
    <property type="match status" value="1"/>
</dbReference>
<dbReference type="SUPFAM" id="SSF57903">
    <property type="entry name" value="FYVE/PHD zinc finger"/>
    <property type="match status" value="1"/>
</dbReference>
<dbReference type="GO" id="GO:0005634">
    <property type="term" value="C:nucleus"/>
    <property type="evidence" value="ECO:0007669"/>
    <property type="project" value="UniProtKB-SubCell"/>
</dbReference>
<evidence type="ECO:0000256" key="7">
    <source>
        <dbReference type="ARBA" id="ARBA00023242"/>
    </source>
</evidence>
<dbReference type="GeneID" id="115025391"/>
<evidence type="ECO:0000259" key="12">
    <source>
        <dbReference type="PROSITE" id="PS51805"/>
    </source>
</evidence>
<feature type="region of interest" description="Disordered" evidence="10">
    <location>
        <begin position="294"/>
        <end position="323"/>
    </location>
</feature>
<keyword evidence="2" id="KW-0597">Phosphoprotein</keyword>
<organism evidence="13 14">
    <name type="scientific">Cottoperca gobio</name>
    <name type="common">Frogmouth</name>
    <name type="synonym">Aphritis gobio</name>
    <dbReference type="NCBI Taxonomy" id="56716"/>
    <lineage>
        <taxon>Eukaryota</taxon>
        <taxon>Metazoa</taxon>
        <taxon>Chordata</taxon>
        <taxon>Craniata</taxon>
        <taxon>Vertebrata</taxon>
        <taxon>Euteleostomi</taxon>
        <taxon>Actinopterygii</taxon>
        <taxon>Neopterygii</taxon>
        <taxon>Teleostei</taxon>
        <taxon>Neoteleostei</taxon>
        <taxon>Acanthomorphata</taxon>
        <taxon>Eupercaria</taxon>
        <taxon>Perciformes</taxon>
        <taxon>Notothenioidei</taxon>
        <taxon>Bovichtidae</taxon>
        <taxon>Cottoperca</taxon>
    </lineage>
</organism>
<dbReference type="InterPro" id="IPR011011">
    <property type="entry name" value="Znf_FYVE_PHD"/>
</dbReference>
<feature type="region of interest" description="Disordered" evidence="10">
    <location>
        <begin position="668"/>
        <end position="698"/>
    </location>
</feature>
<dbReference type="PANTHER" id="PTHR13793">
    <property type="entry name" value="PHD FINGER PROTEINS"/>
    <property type="match status" value="1"/>
</dbReference>
<dbReference type="Proteomes" id="UP000504630">
    <property type="component" value="Chromosome 20"/>
</dbReference>
<dbReference type="InterPro" id="IPR001965">
    <property type="entry name" value="Znf_PHD"/>
</dbReference>
<evidence type="ECO:0000256" key="10">
    <source>
        <dbReference type="SAM" id="MobiDB-lite"/>
    </source>
</evidence>
<feature type="compositionally biased region" description="Low complexity" evidence="10">
    <location>
        <begin position="448"/>
        <end position="464"/>
    </location>
</feature>
<evidence type="ECO:0000256" key="3">
    <source>
        <dbReference type="ARBA" id="ARBA00022723"/>
    </source>
</evidence>
<dbReference type="PROSITE" id="PS51805">
    <property type="entry name" value="EPHD"/>
    <property type="match status" value="1"/>
</dbReference>
<feature type="region of interest" description="Disordered" evidence="10">
    <location>
        <begin position="374"/>
        <end position="397"/>
    </location>
</feature>
<dbReference type="GO" id="GO:0031491">
    <property type="term" value="F:nucleosome binding"/>
    <property type="evidence" value="ECO:0007669"/>
    <property type="project" value="TreeGrafter"/>
</dbReference>
<evidence type="ECO:0000256" key="6">
    <source>
        <dbReference type="ARBA" id="ARBA00022833"/>
    </source>
</evidence>
<dbReference type="InterPro" id="IPR049775">
    <property type="entry name" value="AF10_ePHD"/>
</dbReference>
<feature type="domain" description="PHD-type" evidence="11">
    <location>
        <begin position="23"/>
        <end position="75"/>
    </location>
</feature>
<evidence type="ECO:0000313" key="14">
    <source>
        <dbReference type="RefSeq" id="XP_029313448.1"/>
    </source>
</evidence>
<dbReference type="CTD" id="8028"/>
<dbReference type="Gene3D" id="3.30.40.10">
    <property type="entry name" value="Zinc/RING finger domain, C3HC4 (zinc finger)"/>
    <property type="match status" value="2"/>
</dbReference>
<dbReference type="GO" id="GO:0008270">
    <property type="term" value="F:zinc ion binding"/>
    <property type="evidence" value="ECO:0007669"/>
    <property type="project" value="UniProtKB-KW"/>
</dbReference>
<feature type="domain" description="PHD-type" evidence="11">
    <location>
        <begin position="135"/>
        <end position="198"/>
    </location>
</feature>
<keyword evidence="7" id="KW-0539">Nucleus</keyword>
<dbReference type="AlphaFoldDB" id="A0A6J2RR72"/>
<evidence type="ECO:0000256" key="1">
    <source>
        <dbReference type="ARBA" id="ARBA00004123"/>
    </source>
</evidence>
<dbReference type="Pfam" id="PF13832">
    <property type="entry name" value="zf-HC5HC2H_2"/>
    <property type="match status" value="1"/>
</dbReference>
<dbReference type="InterPro" id="IPR049773">
    <property type="entry name" value="AF10-like_CC"/>
</dbReference>
<feature type="domain" description="PHD-type" evidence="12">
    <location>
        <begin position="80"/>
        <end position="199"/>
    </location>
</feature>
<gene>
    <name evidence="14" type="primary">mllt10</name>
</gene>
<dbReference type="RefSeq" id="XP_029313448.1">
    <property type="nucleotide sequence ID" value="XM_029457588.1"/>
</dbReference>
<feature type="compositionally biased region" description="Low complexity" evidence="10">
    <location>
        <begin position="422"/>
        <end position="440"/>
    </location>
</feature>
<proteinExistence type="predicted"/>
<dbReference type="FunFam" id="3.30.40.10:FF:000053">
    <property type="entry name" value="protein AF-10 isoform X2"/>
    <property type="match status" value="1"/>
</dbReference>
<dbReference type="FunFam" id="3.30.40.10:FF:000042">
    <property type="entry name" value="protein AF-10 isoform X1"/>
    <property type="match status" value="1"/>
</dbReference>
<evidence type="ECO:0000256" key="2">
    <source>
        <dbReference type="ARBA" id="ARBA00022553"/>
    </source>
</evidence>
<feature type="coiled-coil region" evidence="9">
    <location>
        <begin position="600"/>
        <end position="634"/>
    </location>
</feature>
<dbReference type="InterPro" id="IPR013083">
    <property type="entry name" value="Znf_RING/FYVE/PHD"/>
</dbReference>
<comment type="subcellular location">
    <subcellularLocation>
        <location evidence="1">Nucleus</location>
    </subcellularLocation>
</comment>
<feature type="compositionally biased region" description="Low complexity" evidence="10">
    <location>
        <begin position="378"/>
        <end position="387"/>
    </location>
</feature>
<dbReference type="InterPro" id="IPR019787">
    <property type="entry name" value="Znf_PHD-finger"/>
</dbReference>
<sequence>MVSGERCLAVDDELSTNNMKEMIGGCCVCSDERGWAENPLVYCDGHGCNVAVHQACYGIVQVPTGPWFCRKCESQERAARVRCELCPHKDGALKRTDNGGWAHVVCALYIPEVEFANVSTMEPIVLQSVPHDRYNKTCYICEDQGRESKAATGACMTCNKHGCRQAFHVTCAQFAGLLCEEQGSDADNVKYCGYCKYHHSKLKHKERDRHKPKHKKISMDMSPSLVLPNIMVPEKTFNSSSSGGGVTSLPASSQKRLDDGTARFTTANFQEVSSALSSGSSKDCSAADAGKAASEAKNKKNSGAGHTAGQRGRKALTSSGKPLPSAVVTMATSSTSASTGPFHQGLLLTSASKTPSAPSSSDFLSFSDPSLRPGGGTTFSSPPSFSSCLVKPSSEGGASEGTATLFGSLMSATTASAGVFSGADGSSSGTGAVAVGGASSELSQQQQPTPSLASPSPFTATAPLTSTASTHVGGLPGSVFNLAPSHMFGNRLNPNSAMAALIAQSEASPADQEVGDGSSGVGAQGFSIRASPKTTPRSPIGGLQIRYDSSGSLPGLGLLGAGGGGGETLPPVATSIEQLLERQWNEGQSFLLQQGAQGDVLGMLKALHQLQEENRRLEEQIKTLTMKKERLQLLSAQLSVPFTPSTASSDMKGGQLGASDSCLPVTAQDGASCGGHSSSGSTSSLSTPPSVSQSPPQLNGVAAMGTASVGLGRVAGLMGAPGAGSALGMGGIVGVLNGVIQTPAGPHTTGAATGVMSVHNSSATSKNSAARHGVLSEQQRLLLHQHQLQTEQQVFFHQLIIQQQQQDLQQLQSHSSSAQICSIPLSSAQPPINNLLPGAQGQGTITANPFLALQHAHADTHASGAQKPRLAEKAVGVAGQEKT</sequence>
<keyword evidence="6" id="KW-0862">Zinc</keyword>
<evidence type="ECO:0000256" key="9">
    <source>
        <dbReference type="SAM" id="Coils"/>
    </source>
</evidence>
<dbReference type="PANTHER" id="PTHR13793:SF93">
    <property type="entry name" value="PROTEIN AF-10"/>
    <property type="match status" value="1"/>
</dbReference>
<keyword evidence="3" id="KW-0479">Metal-binding</keyword>
<dbReference type="SMART" id="SM00249">
    <property type="entry name" value="PHD"/>
    <property type="match status" value="2"/>
</dbReference>
<feature type="region of interest" description="Disordered" evidence="10">
    <location>
        <begin position="857"/>
        <end position="883"/>
    </location>
</feature>
<feature type="region of interest" description="Disordered" evidence="10">
    <location>
        <begin position="350"/>
        <end position="369"/>
    </location>
</feature>
<evidence type="ECO:0000256" key="5">
    <source>
        <dbReference type="ARBA" id="ARBA00022771"/>
    </source>
</evidence>
<dbReference type="InterPro" id="IPR019786">
    <property type="entry name" value="Zinc_finger_PHD-type_CS"/>
</dbReference>
<dbReference type="InterPro" id="IPR050701">
    <property type="entry name" value="Histone_Mod_Regulator"/>
</dbReference>
<dbReference type="InterPro" id="IPR034732">
    <property type="entry name" value="EPHD"/>
</dbReference>
<dbReference type="CDD" id="cd20901">
    <property type="entry name" value="CC_AF10"/>
    <property type="match status" value="1"/>
</dbReference>
<keyword evidence="9" id="KW-0175">Coiled coil</keyword>
<dbReference type="PROSITE" id="PS01359">
    <property type="entry name" value="ZF_PHD_1"/>
    <property type="match status" value="1"/>
</dbReference>
<keyword evidence="5 8" id="KW-0863">Zinc-finger</keyword>
<feature type="compositionally biased region" description="Low complexity" evidence="10">
    <location>
        <begin position="670"/>
        <end position="696"/>
    </location>
</feature>
<dbReference type="CDD" id="cd15574">
    <property type="entry name" value="PHD_AF10_AF17"/>
    <property type="match status" value="1"/>
</dbReference>
<dbReference type="GO" id="GO:0042393">
    <property type="term" value="F:histone binding"/>
    <property type="evidence" value="ECO:0007669"/>
    <property type="project" value="UniProtKB-ARBA"/>
</dbReference>
<reference evidence="14" key="1">
    <citation type="submission" date="2025-08" db="UniProtKB">
        <authorList>
            <consortium name="RefSeq"/>
        </authorList>
    </citation>
    <scope>IDENTIFICATION</scope>
</reference>
<dbReference type="PROSITE" id="PS50016">
    <property type="entry name" value="ZF_PHD_2"/>
    <property type="match status" value="2"/>
</dbReference>
<evidence type="ECO:0000259" key="11">
    <source>
        <dbReference type="PROSITE" id="PS50016"/>
    </source>
</evidence>
<dbReference type="Pfam" id="PF13831">
    <property type="entry name" value="PHD_2"/>
    <property type="match status" value="1"/>
</dbReference>
<evidence type="ECO:0000256" key="4">
    <source>
        <dbReference type="ARBA" id="ARBA00022737"/>
    </source>
</evidence>
<dbReference type="InterPro" id="IPR049781">
    <property type="entry name" value="AF10/AF17_PHD"/>
</dbReference>